<evidence type="ECO:0000313" key="1">
    <source>
        <dbReference type="EMBL" id="MBB4028008.1"/>
    </source>
</evidence>
<organism evidence="1 2">
    <name type="scientific">Butyricimonas faecihominis</name>
    <dbReference type="NCBI Taxonomy" id="1472416"/>
    <lineage>
        <taxon>Bacteria</taxon>
        <taxon>Pseudomonadati</taxon>
        <taxon>Bacteroidota</taxon>
        <taxon>Bacteroidia</taxon>
        <taxon>Bacteroidales</taxon>
        <taxon>Odoribacteraceae</taxon>
        <taxon>Butyricimonas</taxon>
    </lineage>
</organism>
<accession>A0A7W6I0U5</accession>
<dbReference type="AlphaFoldDB" id="A0A7W6I0U5"/>
<keyword evidence="2" id="KW-1185">Reference proteome</keyword>
<reference evidence="1 2" key="1">
    <citation type="submission" date="2020-08" db="EMBL/GenBank/DDBJ databases">
        <title>Genomic Encyclopedia of Type Strains, Phase IV (KMG-IV): sequencing the most valuable type-strain genomes for metagenomic binning, comparative biology and taxonomic classification.</title>
        <authorList>
            <person name="Goeker M."/>
        </authorList>
    </citation>
    <scope>NUCLEOTIDE SEQUENCE [LARGE SCALE GENOMIC DNA]</scope>
    <source>
        <strain evidence="1 2">DSM 105721</strain>
    </source>
</reference>
<dbReference type="EMBL" id="JACIES010000015">
    <property type="protein sequence ID" value="MBB4028008.1"/>
    <property type="molecule type" value="Genomic_DNA"/>
</dbReference>
<evidence type="ECO:0000313" key="2">
    <source>
        <dbReference type="Proteomes" id="UP000546007"/>
    </source>
</evidence>
<proteinExistence type="predicted"/>
<sequence length="53" mass="6279">MIHALTRATSTRERYKIIQLSEKSTPRFVKIGYKPKNNHQISHNQHLKTYNLS</sequence>
<name>A0A7W6I0U5_9BACT</name>
<protein>
    <submittedName>
        <fullName evidence="1">Uncharacterized protein</fullName>
    </submittedName>
</protein>
<gene>
    <name evidence="1" type="ORF">GGR14_003829</name>
</gene>
<comment type="caution">
    <text evidence="1">The sequence shown here is derived from an EMBL/GenBank/DDBJ whole genome shotgun (WGS) entry which is preliminary data.</text>
</comment>
<dbReference type="Proteomes" id="UP000546007">
    <property type="component" value="Unassembled WGS sequence"/>
</dbReference>